<dbReference type="PANTHER" id="PTHR42928:SF5">
    <property type="entry name" value="BLR1237 PROTEIN"/>
    <property type="match status" value="1"/>
</dbReference>
<evidence type="ECO:0000256" key="1">
    <source>
        <dbReference type="ARBA" id="ARBA00006987"/>
    </source>
</evidence>
<dbReference type="InterPro" id="IPR006311">
    <property type="entry name" value="TAT_signal"/>
</dbReference>
<comment type="caution">
    <text evidence="3">The sequence shown here is derived from an EMBL/GenBank/DDBJ whole genome shotgun (WGS) entry which is preliminary data.</text>
</comment>
<dbReference type="OrthoDB" id="8443386at2"/>
<dbReference type="Proteomes" id="UP000773614">
    <property type="component" value="Unassembled WGS sequence"/>
</dbReference>
<proteinExistence type="inferred from homology"/>
<dbReference type="Gene3D" id="3.40.190.150">
    <property type="entry name" value="Bordetella uptake gene, domain 1"/>
    <property type="match status" value="1"/>
</dbReference>
<dbReference type="Pfam" id="PF03401">
    <property type="entry name" value="TctC"/>
    <property type="match status" value="1"/>
</dbReference>
<evidence type="ECO:0000313" key="4">
    <source>
        <dbReference type="Proteomes" id="UP000773614"/>
    </source>
</evidence>
<dbReference type="CDD" id="cd07012">
    <property type="entry name" value="PBP2_Bug_TTT"/>
    <property type="match status" value="1"/>
</dbReference>
<dbReference type="PROSITE" id="PS51318">
    <property type="entry name" value="TAT"/>
    <property type="match status" value="1"/>
</dbReference>
<evidence type="ECO:0000313" key="3">
    <source>
        <dbReference type="EMBL" id="MYZ46589.1"/>
    </source>
</evidence>
<reference evidence="3" key="1">
    <citation type="submission" date="2019-03" db="EMBL/GenBank/DDBJ databases">
        <title>Afifella sp. nov., isolated from activated sludge.</title>
        <authorList>
            <person name="Li Q."/>
            <person name="Liu Y."/>
        </authorList>
    </citation>
    <scope>NUCLEOTIDE SEQUENCE</scope>
    <source>
        <strain evidence="3">L72</strain>
    </source>
</reference>
<feature type="signal peptide" evidence="2">
    <location>
        <begin position="1"/>
        <end position="18"/>
    </location>
</feature>
<dbReference type="RefSeq" id="WP_161138938.1">
    <property type="nucleotide sequence ID" value="NZ_SPKJ01000004.1"/>
</dbReference>
<feature type="chain" id="PRO_5036711611" evidence="2">
    <location>
        <begin position="19"/>
        <end position="339"/>
    </location>
</feature>
<dbReference type="Gene3D" id="3.40.190.10">
    <property type="entry name" value="Periplasmic binding protein-like II"/>
    <property type="match status" value="1"/>
</dbReference>
<dbReference type="InterPro" id="IPR005064">
    <property type="entry name" value="BUG"/>
</dbReference>
<name>A0A964T282_9HYPH</name>
<protein>
    <submittedName>
        <fullName evidence="3">Tripartite tricarboxylate transporter substrate binding protein</fullName>
    </submittedName>
</protein>
<gene>
    <name evidence="3" type="ORF">E4O86_02490</name>
</gene>
<dbReference type="PIRSF" id="PIRSF017082">
    <property type="entry name" value="YflP"/>
    <property type="match status" value="1"/>
</dbReference>
<dbReference type="SUPFAM" id="SSF53850">
    <property type="entry name" value="Periplasmic binding protein-like II"/>
    <property type="match status" value="1"/>
</dbReference>
<keyword evidence="4" id="KW-1185">Reference proteome</keyword>
<dbReference type="EMBL" id="SPKJ01000004">
    <property type="protein sequence ID" value="MYZ46589.1"/>
    <property type="molecule type" value="Genomic_DNA"/>
</dbReference>
<sequence length="339" mass="36234">MKKRFTRRTFIKAAGASAAVLSAPAILGSAGRAQGGWPDKPLTFIVPFGNGGSTDRYMRAVQPYIEKEFGQPATIVNKPGASAMIGHNYFLQQRDDGYTLLCTSASIYLPMNIVVMGAQFKLDDFAFINLPQQNSSALSASPESPYHSLEEIVKAIRAKPGTISIASTVGSAHDLNLTLLLDSLGLTREDVRIVNYPGGGDIQVALGGGVVDAGAHAAESALGSEQFFRPLVVFSRKPVKPFENAPLVDAAVTALGGKPQWIQGSIAGFAAHKGVPEKHPERWQRLVDGFKAIGTNADAEAKLQAQSLTAAWIGPEESTKLMNDSFAIIEKYKQYLMAS</sequence>
<accession>A0A964T282</accession>
<organism evidence="3 4">
    <name type="scientific">Propylenella binzhouense</name>
    <dbReference type="NCBI Taxonomy" id="2555902"/>
    <lineage>
        <taxon>Bacteria</taxon>
        <taxon>Pseudomonadati</taxon>
        <taxon>Pseudomonadota</taxon>
        <taxon>Alphaproteobacteria</taxon>
        <taxon>Hyphomicrobiales</taxon>
        <taxon>Propylenellaceae</taxon>
        <taxon>Propylenella</taxon>
    </lineage>
</organism>
<comment type="similarity">
    <text evidence="1">Belongs to the UPF0065 (bug) family.</text>
</comment>
<dbReference type="PANTHER" id="PTHR42928">
    <property type="entry name" value="TRICARBOXYLATE-BINDING PROTEIN"/>
    <property type="match status" value="1"/>
</dbReference>
<evidence type="ECO:0000256" key="2">
    <source>
        <dbReference type="SAM" id="SignalP"/>
    </source>
</evidence>
<keyword evidence="2" id="KW-0732">Signal</keyword>
<dbReference type="InterPro" id="IPR042100">
    <property type="entry name" value="Bug_dom1"/>
</dbReference>
<dbReference type="AlphaFoldDB" id="A0A964T282"/>